<evidence type="ECO:0000313" key="7">
    <source>
        <dbReference type="Proteomes" id="UP000033109"/>
    </source>
</evidence>
<name>A0A0E3ZEL7_9BACT</name>
<dbReference type="InterPro" id="IPR011701">
    <property type="entry name" value="MFS"/>
</dbReference>
<dbReference type="InterPro" id="IPR036259">
    <property type="entry name" value="MFS_trans_sf"/>
</dbReference>
<dbReference type="EMBL" id="CP009621">
    <property type="protein sequence ID" value="AKD03060.1"/>
    <property type="molecule type" value="Genomic_DNA"/>
</dbReference>
<dbReference type="GO" id="GO:0022857">
    <property type="term" value="F:transmembrane transporter activity"/>
    <property type="evidence" value="ECO:0007669"/>
    <property type="project" value="InterPro"/>
</dbReference>
<feature type="transmembrane region" description="Helical" evidence="4">
    <location>
        <begin position="172"/>
        <end position="191"/>
    </location>
</feature>
<dbReference type="PATRIC" id="fig|400092.3.peg.1746"/>
<dbReference type="KEGG" id="pko:PKOR_07915"/>
<dbReference type="OrthoDB" id="9781976at2"/>
<feature type="transmembrane region" description="Helical" evidence="4">
    <location>
        <begin position="373"/>
        <end position="393"/>
    </location>
</feature>
<evidence type="ECO:0000256" key="2">
    <source>
        <dbReference type="ARBA" id="ARBA00022989"/>
    </source>
</evidence>
<dbReference type="AlphaFoldDB" id="A0A0E3ZEL7"/>
<accession>A0A0E3ZEL7</accession>
<feature type="transmembrane region" description="Helical" evidence="4">
    <location>
        <begin position="228"/>
        <end position="247"/>
    </location>
</feature>
<feature type="transmembrane region" description="Helical" evidence="4">
    <location>
        <begin position="109"/>
        <end position="127"/>
    </location>
</feature>
<evidence type="ECO:0000313" key="6">
    <source>
        <dbReference type="EMBL" id="AKD03060.1"/>
    </source>
</evidence>
<reference evidence="6 7" key="1">
    <citation type="journal article" date="2015" name="Sci. Rep.">
        <title>Unraveling adaptation of Pontibacter korlensis to radiation and infertility in desert through complete genome and comparative transcriptomic analysis.</title>
        <authorList>
            <person name="Dai J."/>
            <person name="Dai W."/>
            <person name="Qiu C."/>
            <person name="Yang Z."/>
            <person name="Zhang Y."/>
            <person name="Zhou M."/>
            <person name="Zhang L."/>
            <person name="Fang C."/>
            <person name="Gao Q."/>
            <person name="Yang Q."/>
            <person name="Li X."/>
            <person name="Wang Z."/>
            <person name="Wang Z."/>
            <person name="Jia Z."/>
            <person name="Chen X."/>
        </authorList>
    </citation>
    <scope>NUCLEOTIDE SEQUENCE [LARGE SCALE GENOMIC DNA]</scope>
    <source>
        <strain evidence="6 7">X14-1T</strain>
    </source>
</reference>
<evidence type="ECO:0000259" key="5">
    <source>
        <dbReference type="PROSITE" id="PS50850"/>
    </source>
</evidence>
<feature type="transmembrane region" description="Helical" evidence="4">
    <location>
        <begin position="339"/>
        <end position="361"/>
    </location>
</feature>
<keyword evidence="7" id="KW-1185">Reference proteome</keyword>
<dbReference type="PANTHER" id="PTHR23521:SF3">
    <property type="entry name" value="MFS TRANSPORTER"/>
    <property type="match status" value="1"/>
</dbReference>
<dbReference type="RefSeq" id="WP_046310081.1">
    <property type="nucleotide sequence ID" value="NZ_CBCSCY010000010.1"/>
</dbReference>
<keyword evidence="2 4" id="KW-1133">Transmembrane helix</keyword>
<protein>
    <submittedName>
        <fullName evidence="6">MFS transporter</fullName>
    </submittedName>
</protein>
<gene>
    <name evidence="6" type="ORF">PKOR_07915</name>
</gene>
<feature type="transmembrane region" description="Helical" evidence="4">
    <location>
        <begin position="309"/>
        <end position="327"/>
    </location>
</feature>
<dbReference type="Gene3D" id="1.20.1250.20">
    <property type="entry name" value="MFS general substrate transporter like domains"/>
    <property type="match status" value="2"/>
</dbReference>
<dbReference type="PROSITE" id="PS50850">
    <property type="entry name" value="MFS"/>
    <property type="match status" value="1"/>
</dbReference>
<feature type="transmembrane region" description="Helical" evidence="4">
    <location>
        <begin position="253"/>
        <end position="275"/>
    </location>
</feature>
<sequence length="395" mass="42297">MSSTPTATLAPPPARILPTIVLSQFAGTSLWFAGNAVLPELQASLGLQQEALGWLTSAVQFGFILGTLCFAFFSLADRISPRLLFLLCSLLGAVANAMMLFSANSLTGALLLRGATGFLLAGIYPIGMKIAASWYSGKLGKAIGYLVGALILGTAFPHLLRGFGTALPWQTMLLAISLLAATGGLLMYLLVPDGPYLAKGARFEVANLLRVFQVRELRAAAFGYFGHMWELYTVWAFVPFILAYAYPDWPQEQLAVCSFLIIAAGAVGSVGGGYLSQRWGSERVAFAQLLLSGLCCIFSVWVLQMPAVLLPFLLFWGVVVAGDSPQFSALTARAAPPHLVGTALTVVTSIGFAITIFSIQLTGYLLTIMPVQWVFILLFIGPLLGLLSMRPLFTK</sequence>
<dbReference type="PANTHER" id="PTHR23521">
    <property type="entry name" value="TRANSPORTER MFS SUPERFAMILY"/>
    <property type="match status" value="1"/>
</dbReference>
<dbReference type="SUPFAM" id="SSF103473">
    <property type="entry name" value="MFS general substrate transporter"/>
    <property type="match status" value="1"/>
</dbReference>
<evidence type="ECO:0000256" key="4">
    <source>
        <dbReference type="SAM" id="Phobius"/>
    </source>
</evidence>
<proteinExistence type="predicted"/>
<dbReference type="STRING" id="400092.PKOR_07915"/>
<evidence type="ECO:0000256" key="3">
    <source>
        <dbReference type="ARBA" id="ARBA00023136"/>
    </source>
</evidence>
<feature type="domain" description="Major facilitator superfamily (MFS) profile" evidence="5">
    <location>
        <begin position="1"/>
        <end position="395"/>
    </location>
</feature>
<organism evidence="6 7">
    <name type="scientific">Pontibacter korlensis</name>
    <dbReference type="NCBI Taxonomy" id="400092"/>
    <lineage>
        <taxon>Bacteria</taxon>
        <taxon>Pseudomonadati</taxon>
        <taxon>Bacteroidota</taxon>
        <taxon>Cytophagia</taxon>
        <taxon>Cytophagales</taxon>
        <taxon>Hymenobacteraceae</taxon>
        <taxon>Pontibacter</taxon>
    </lineage>
</organism>
<keyword evidence="3 4" id="KW-0472">Membrane</keyword>
<dbReference type="HOGENOM" id="CLU_056365_0_0_10"/>
<dbReference type="Proteomes" id="UP000033109">
    <property type="component" value="Chromosome"/>
</dbReference>
<dbReference type="GO" id="GO:0005886">
    <property type="term" value="C:plasma membrane"/>
    <property type="evidence" value="ECO:0007669"/>
    <property type="project" value="TreeGrafter"/>
</dbReference>
<evidence type="ECO:0000256" key="1">
    <source>
        <dbReference type="ARBA" id="ARBA00022692"/>
    </source>
</evidence>
<feature type="transmembrane region" description="Helical" evidence="4">
    <location>
        <begin position="83"/>
        <end position="103"/>
    </location>
</feature>
<keyword evidence="1 4" id="KW-0812">Transmembrane</keyword>
<feature type="transmembrane region" description="Helical" evidence="4">
    <location>
        <begin position="139"/>
        <end position="160"/>
    </location>
</feature>
<feature type="transmembrane region" description="Helical" evidence="4">
    <location>
        <begin position="54"/>
        <end position="76"/>
    </location>
</feature>
<dbReference type="Pfam" id="PF07690">
    <property type="entry name" value="MFS_1"/>
    <property type="match status" value="1"/>
</dbReference>
<dbReference type="InterPro" id="IPR020846">
    <property type="entry name" value="MFS_dom"/>
</dbReference>